<feature type="compositionally biased region" description="Low complexity" evidence="5">
    <location>
        <begin position="1"/>
        <end position="13"/>
    </location>
</feature>
<dbReference type="InterPro" id="IPR046965">
    <property type="entry name" value="Cyclin_A/B-like"/>
</dbReference>
<dbReference type="InterPro" id="IPR048258">
    <property type="entry name" value="Cyclins_cyclin-box"/>
</dbReference>
<protein>
    <submittedName>
        <fullName evidence="8">Uncharacterized protein</fullName>
    </submittedName>
</protein>
<dbReference type="SMART" id="SM00385">
    <property type="entry name" value="CYCLIN"/>
    <property type="match status" value="2"/>
</dbReference>
<accession>G8JX03</accession>
<name>G8JX03_ERECY</name>
<feature type="domain" description="Cyclin C-terminal" evidence="7">
    <location>
        <begin position="332"/>
        <end position="447"/>
    </location>
</feature>
<dbReference type="InterPro" id="IPR036915">
    <property type="entry name" value="Cyclin-like_sf"/>
</dbReference>
<keyword evidence="9" id="KW-1185">Reference proteome</keyword>
<dbReference type="STRING" id="931890.G8JX03"/>
<dbReference type="PROSITE" id="PS00292">
    <property type="entry name" value="CYCLINS"/>
    <property type="match status" value="1"/>
</dbReference>
<dbReference type="CDD" id="cd20512">
    <property type="entry name" value="CYCLIN_CLBs_yeast_rpt2"/>
    <property type="match status" value="1"/>
</dbReference>
<dbReference type="FunFam" id="1.10.472.10:FF:000001">
    <property type="entry name" value="G2/mitotic-specific cyclin"/>
    <property type="match status" value="1"/>
</dbReference>
<dbReference type="Pfam" id="PF02984">
    <property type="entry name" value="Cyclin_C"/>
    <property type="match status" value="1"/>
</dbReference>
<evidence type="ECO:0000259" key="6">
    <source>
        <dbReference type="SMART" id="SM00385"/>
    </source>
</evidence>
<dbReference type="PANTHER" id="PTHR10177">
    <property type="entry name" value="CYCLINS"/>
    <property type="match status" value="1"/>
</dbReference>
<evidence type="ECO:0000256" key="3">
    <source>
        <dbReference type="ARBA" id="ARBA00023306"/>
    </source>
</evidence>
<comment type="similarity">
    <text evidence="4">Belongs to the cyclin family.</text>
</comment>
<dbReference type="PIRSF" id="PIRSF001771">
    <property type="entry name" value="Cyclin_A_B_D_E"/>
    <property type="match status" value="1"/>
</dbReference>
<keyword evidence="1" id="KW-0132">Cell division</keyword>
<organism evidence="8 9">
    <name type="scientific">Eremothecium cymbalariae (strain CBS 270.75 / DBVPG 7215 / KCTC 17166 / NRRL Y-17582)</name>
    <name type="common">Yeast</name>
    <dbReference type="NCBI Taxonomy" id="931890"/>
    <lineage>
        <taxon>Eukaryota</taxon>
        <taxon>Fungi</taxon>
        <taxon>Dikarya</taxon>
        <taxon>Ascomycota</taxon>
        <taxon>Saccharomycotina</taxon>
        <taxon>Saccharomycetes</taxon>
        <taxon>Saccharomycetales</taxon>
        <taxon>Saccharomycetaceae</taxon>
        <taxon>Eremothecium</taxon>
    </lineage>
</organism>
<dbReference type="InterPro" id="IPR039361">
    <property type="entry name" value="Cyclin"/>
</dbReference>
<keyword evidence="3" id="KW-0131">Cell cycle</keyword>
<gene>
    <name evidence="8" type="ordered locus">Ecym_8082</name>
</gene>
<dbReference type="GO" id="GO:0016538">
    <property type="term" value="F:cyclin-dependent protein serine/threonine kinase regulator activity"/>
    <property type="evidence" value="ECO:0007669"/>
    <property type="project" value="InterPro"/>
</dbReference>
<feature type="domain" description="Cyclin-like" evidence="6">
    <location>
        <begin position="239"/>
        <end position="323"/>
    </location>
</feature>
<feature type="region of interest" description="Disordered" evidence="5">
    <location>
        <begin position="87"/>
        <end position="107"/>
    </location>
</feature>
<dbReference type="InterPro" id="IPR013763">
    <property type="entry name" value="Cyclin-like_dom"/>
</dbReference>
<dbReference type="KEGG" id="erc:Ecym_8082"/>
<dbReference type="Pfam" id="PF00134">
    <property type="entry name" value="Cyclin_N"/>
    <property type="match status" value="1"/>
</dbReference>
<dbReference type="OrthoDB" id="5590282at2759"/>
<dbReference type="GeneID" id="11472686"/>
<proteinExistence type="inferred from homology"/>
<dbReference type="eggNOG" id="KOG0653">
    <property type="taxonomic scope" value="Eukaryota"/>
</dbReference>
<evidence type="ECO:0000313" key="9">
    <source>
        <dbReference type="Proteomes" id="UP000006790"/>
    </source>
</evidence>
<dbReference type="GO" id="GO:0051301">
    <property type="term" value="P:cell division"/>
    <property type="evidence" value="ECO:0007669"/>
    <property type="project" value="UniProtKB-KW"/>
</dbReference>
<dbReference type="InterPro" id="IPR004367">
    <property type="entry name" value="Cyclin_C-dom"/>
</dbReference>
<dbReference type="RefSeq" id="XP_003648194.1">
    <property type="nucleotide sequence ID" value="XM_003648146.1"/>
</dbReference>
<dbReference type="Proteomes" id="UP000006790">
    <property type="component" value="Chromosome 8"/>
</dbReference>
<feature type="compositionally biased region" description="Basic and acidic residues" evidence="5">
    <location>
        <begin position="96"/>
        <end position="105"/>
    </location>
</feature>
<dbReference type="FunCoup" id="G8JX03">
    <property type="interactions" value="1784"/>
</dbReference>
<evidence type="ECO:0000256" key="4">
    <source>
        <dbReference type="RuleBase" id="RU000383"/>
    </source>
</evidence>
<dbReference type="GO" id="GO:0044772">
    <property type="term" value="P:mitotic cell cycle phase transition"/>
    <property type="evidence" value="ECO:0007669"/>
    <property type="project" value="InterPro"/>
</dbReference>
<dbReference type="AlphaFoldDB" id="G8JX03"/>
<dbReference type="InParanoid" id="G8JX03"/>
<feature type="domain" description="Cyclin-like" evidence="6">
    <location>
        <begin position="336"/>
        <end position="417"/>
    </location>
</feature>
<dbReference type="Gene3D" id="1.10.472.10">
    <property type="entry name" value="Cyclin-like"/>
    <property type="match status" value="2"/>
</dbReference>
<sequence length="459" mass="52724">MYNTSTTNENSSSFQRSLKAVTSGHQSNAMNLSSHRVALSDVTSQVNNRHNRNSSVYKQDIGLHRKSGVVSHVHTSSFDSTNIVVQNSSESEEFSTEDREHHSGGEEEYGVIQGSGEFYLSTSVRSADNVISLNDAEEYGLTQPKVIGDDSMDEEQQLESLLPTTNSEIEMFIEEVTEQFHREIPDPLDEDTWDAVMVAEYAPEIFRYLRSLEAKYTPHAKYMNFQPELKWSYRSTLIDWIVQVHCRFQLLPETLYLTVNIIDRFLSKKTITLNRFQLVGAAALFIASKYEEINCPTLNEMLYMLDNAYSGEEVLKAERYMIDTLEFEFSWPGPMSFLRRVSKADNYEYDIRTLAKYLLETSIMDSRMVAAPPSWLAAGAYYLSRIIIGHNTWNKQHIFYSGYTSEQLVPLATAILENCRHADSRHHAIFEKYSKSRHRRSAQVVARWIAMAEESIHET</sequence>
<dbReference type="HOGENOM" id="CLU_020695_12_1_1"/>
<feature type="region of interest" description="Disordered" evidence="5">
    <location>
        <begin position="1"/>
        <end position="29"/>
    </location>
</feature>
<evidence type="ECO:0000256" key="2">
    <source>
        <dbReference type="ARBA" id="ARBA00023127"/>
    </source>
</evidence>
<reference evidence="9" key="1">
    <citation type="journal article" date="2012" name="G3 (Bethesda)">
        <title>Pichia sorbitophila, an interspecies yeast hybrid reveals early steps of genome resolution following polyploidization.</title>
        <authorList>
            <person name="Leh Louis V."/>
            <person name="Despons L."/>
            <person name="Friedrich A."/>
            <person name="Martin T."/>
            <person name="Durrens P."/>
            <person name="Casaregola S."/>
            <person name="Neuveglise C."/>
            <person name="Fairhead C."/>
            <person name="Marck C."/>
            <person name="Cruz J.A."/>
            <person name="Straub M.L."/>
            <person name="Kugler V."/>
            <person name="Sacerdot C."/>
            <person name="Uzunov Z."/>
            <person name="Thierry A."/>
            <person name="Weiss S."/>
            <person name="Bleykasten C."/>
            <person name="De Montigny J."/>
            <person name="Jacques N."/>
            <person name="Jung P."/>
            <person name="Lemaire M."/>
            <person name="Mallet S."/>
            <person name="Morel G."/>
            <person name="Richard G.F."/>
            <person name="Sarkar A."/>
            <person name="Savel G."/>
            <person name="Schacherer J."/>
            <person name="Seret M.L."/>
            <person name="Talla E."/>
            <person name="Samson G."/>
            <person name="Jubin C."/>
            <person name="Poulain J."/>
            <person name="Vacherie B."/>
            <person name="Barbe V."/>
            <person name="Pelletier E."/>
            <person name="Sherman D.J."/>
            <person name="Westhof E."/>
            <person name="Weissenbach J."/>
            <person name="Baret P.V."/>
            <person name="Wincker P."/>
            <person name="Gaillardin C."/>
            <person name="Dujon B."/>
            <person name="Souciet J.L."/>
        </authorList>
    </citation>
    <scope>NUCLEOTIDE SEQUENCE [LARGE SCALE GENOMIC DNA]</scope>
    <source>
        <strain evidence="9">CBS 270.75 / DBVPG 7215 / KCTC 17166 / NRRL Y-17582</strain>
    </source>
</reference>
<evidence type="ECO:0000313" key="8">
    <source>
        <dbReference type="EMBL" id="AET41377.1"/>
    </source>
</evidence>
<dbReference type="SMART" id="SM01332">
    <property type="entry name" value="Cyclin_C"/>
    <property type="match status" value="1"/>
</dbReference>
<evidence type="ECO:0000256" key="1">
    <source>
        <dbReference type="ARBA" id="ARBA00022618"/>
    </source>
</evidence>
<dbReference type="InterPro" id="IPR006671">
    <property type="entry name" value="Cyclin_N"/>
</dbReference>
<evidence type="ECO:0000256" key="5">
    <source>
        <dbReference type="SAM" id="MobiDB-lite"/>
    </source>
</evidence>
<dbReference type="SUPFAM" id="SSF47954">
    <property type="entry name" value="Cyclin-like"/>
    <property type="match status" value="2"/>
</dbReference>
<dbReference type="OMA" id="PRYMDFQ"/>
<evidence type="ECO:0000259" key="7">
    <source>
        <dbReference type="SMART" id="SM01332"/>
    </source>
</evidence>
<keyword evidence="2 4" id="KW-0195">Cyclin</keyword>
<dbReference type="EMBL" id="CP002504">
    <property type="protein sequence ID" value="AET41377.1"/>
    <property type="molecule type" value="Genomic_DNA"/>
</dbReference>